<dbReference type="NCBIfam" id="TIGR00762">
    <property type="entry name" value="DegV"/>
    <property type="match status" value="1"/>
</dbReference>
<evidence type="ECO:0000313" key="3">
    <source>
        <dbReference type="Proteomes" id="UP001216390"/>
    </source>
</evidence>
<dbReference type="EMBL" id="CP116942">
    <property type="protein sequence ID" value="WCO67093.1"/>
    <property type="molecule type" value="Genomic_DNA"/>
</dbReference>
<gene>
    <name evidence="2" type="ORF">PO878_21630</name>
</gene>
<sequence>MAGVRIVTDSSCDLPPAIVEELGITVVPLSIRFGEEELTDRVELSAEQFYARMADFDGLPETAAPSPGAFEAAFRAQADDGADAVVCTTLSAALSATMASAENGARALEGEVDVRVVDSRSITSGLGTIVTRAATAARDGASADEVVALIEDLRTRVHVLGGLDTLENLKKGGRIGGAQAMLGTLLSIKPVIDISTGSVEESGKVRTRRKQMVFLRDKLAEAGAVEHLTVCDGGAPDADEFAALIAEHTGGVSPRGTIGPVIGTHGGPRMIGLTWIDPA</sequence>
<dbReference type="AlphaFoldDB" id="A0AAE9Y9I3"/>
<dbReference type="InterPro" id="IPR043168">
    <property type="entry name" value="DegV_C"/>
</dbReference>
<dbReference type="GO" id="GO:0008289">
    <property type="term" value="F:lipid binding"/>
    <property type="evidence" value="ECO:0007669"/>
    <property type="project" value="UniProtKB-KW"/>
</dbReference>
<dbReference type="Gene3D" id="3.30.1180.10">
    <property type="match status" value="1"/>
</dbReference>
<accession>A0AAE9Y9I3</accession>
<proteinExistence type="predicted"/>
<dbReference type="InterPro" id="IPR003797">
    <property type="entry name" value="DegV"/>
</dbReference>
<protein>
    <submittedName>
        <fullName evidence="2">DegV family protein</fullName>
    </submittedName>
</protein>
<dbReference type="PANTHER" id="PTHR33434">
    <property type="entry name" value="DEGV DOMAIN-CONTAINING PROTEIN DR_1986-RELATED"/>
    <property type="match status" value="1"/>
</dbReference>
<reference evidence="2" key="1">
    <citation type="submission" date="2023-01" db="EMBL/GenBank/DDBJ databases">
        <title>The diversity of Class Acidimicrobiia in South China Sea sediment environments and the proposal of Iamia marina sp. nov., a novel species of the genus Iamia.</title>
        <authorList>
            <person name="He Y."/>
            <person name="Tian X."/>
        </authorList>
    </citation>
    <scope>NUCLEOTIDE SEQUENCE</scope>
    <source>
        <strain evidence="2">DSM 19957</strain>
    </source>
</reference>
<evidence type="ECO:0000313" key="2">
    <source>
        <dbReference type="EMBL" id="WCO67093.1"/>
    </source>
</evidence>
<keyword evidence="3" id="KW-1185">Reference proteome</keyword>
<name>A0AAE9Y9I3_9ACTN</name>
<keyword evidence="1" id="KW-0446">Lipid-binding</keyword>
<dbReference type="Proteomes" id="UP001216390">
    <property type="component" value="Chromosome"/>
</dbReference>
<dbReference type="PANTHER" id="PTHR33434:SF2">
    <property type="entry name" value="FATTY ACID-BINDING PROTEIN TM_1468"/>
    <property type="match status" value="1"/>
</dbReference>
<organism evidence="2 3">
    <name type="scientific">Iamia majanohamensis</name>
    <dbReference type="NCBI Taxonomy" id="467976"/>
    <lineage>
        <taxon>Bacteria</taxon>
        <taxon>Bacillati</taxon>
        <taxon>Actinomycetota</taxon>
        <taxon>Acidimicrobiia</taxon>
        <taxon>Acidimicrobiales</taxon>
        <taxon>Iamiaceae</taxon>
        <taxon>Iamia</taxon>
    </lineage>
</organism>
<dbReference type="SUPFAM" id="SSF82549">
    <property type="entry name" value="DAK1/DegV-like"/>
    <property type="match status" value="1"/>
</dbReference>
<evidence type="ECO:0000256" key="1">
    <source>
        <dbReference type="ARBA" id="ARBA00023121"/>
    </source>
</evidence>
<dbReference type="Gene3D" id="3.40.50.10170">
    <property type="match status" value="1"/>
</dbReference>
<dbReference type="RefSeq" id="WP_272736615.1">
    <property type="nucleotide sequence ID" value="NZ_CP116942.1"/>
</dbReference>
<dbReference type="KEGG" id="ima:PO878_21630"/>
<dbReference type="InterPro" id="IPR050270">
    <property type="entry name" value="DegV_domain_contain"/>
</dbReference>
<dbReference type="Pfam" id="PF02645">
    <property type="entry name" value="DegV"/>
    <property type="match status" value="1"/>
</dbReference>
<dbReference type="PROSITE" id="PS51482">
    <property type="entry name" value="DEGV"/>
    <property type="match status" value="1"/>
</dbReference>